<dbReference type="Proteomes" id="UP000217790">
    <property type="component" value="Unassembled WGS sequence"/>
</dbReference>
<dbReference type="STRING" id="47427.A0A2H3D4E5"/>
<reference evidence="2" key="1">
    <citation type="journal article" date="2017" name="Nat. Ecol. Evol.">
        <title>Genome expansion and lineage-specific genetic innovations in the forest pathogenic fungi Armillaria.</title>
        <authorList>
            <person name="Sipos G."/>
            <person name="Prasanna A.N."/>
            <person name="Walter M.C."/>
            <person name="O'Connor E."/>
            <person name="Balint B."/>
            <person name="Krizsan K."/>
            <person name="Kiss B."/>
            <person name="Hess J."/>
            <person name="Varga T."/>
            <person name="Slot J."/>
            <person name="Riley R."/>
            <person name="Boka B."/>
            <person name="Rigling D."/>
            <person name="Barry K."/>
            <person name="Lee J."/>
            <person name="Mihaltcheva S."/>
            <person name="LaButti K."/>
            <person name="Lipzen A."/>
            <person name="Waldron R."/>
            <person name="Moloney N.M."/>
            <person name="Sperisen C."/>
            <person name="Kredics L."/>
            <person name="Vagvoelgyi C."/>
            <person name="Patrignani A."/>
            <person name="Fitzpatrick D."/>
            <person name="Nagy I."/>
            <person name="Doyle S."/>
            <person name="Anderson J.B."/>
            <person name="Grigoriev I.V."/>
            <person name="Gueldener U."/>
            <person name="Muensterkoetter M."/>
            <person name="Nagy L.G."/>
        </authorList>
    </citation>
    <scope>NUCLEOTIDE SEQUENCE [LARGE SCALE GENOMIC DNA]</scope>
    <source>
        <strain evidence="2">Ar21-2</strain>
    </source>
</reference>
<evidence type="ECO:0000313" key="1">
    <source>
        <dbReference type="EMBL" id="PBK82366.1"/>
    </source>
</evidence>
<dbReference type="OrthoDB" id="8300214at2759"/>
<dbReference type="AlphaFoldDB" id="A0A2H3D4E5"/>
<feature type="non-terminal residue" evidence="1">
    <location>
        <position position="1"/>
    </location>
</feature>
<accession>A0A2H3D4E5</accession>
<dbReference type="InParanoid" id="A0A2H3D4E5"/>
<evidence type="ECO:0000313" key="2">
    <source>
        <dbReference type="Proteomes" id="UP000217790"/>
    </source>
</evidence>
<dbReference type="InterPro" id="IPR036873">
    <property type="entry name" value="Rhodanese-like_dom_sf"/>
</dbReference>
<proteinExistence type="predicted"/>
<name>A0A2H3D4E5_ARMGA</name>
<dbReference type="EMBL" id="KZ293718">
    <property type="protein sequence ID" value="PBK82366.1"/>
    <property type="molecule type" value="Genomic_DNA"/>
</dbReference>
<gene>
    <name evidence="1" type="ORF">ARMGADRAFT_946749</name>
</gene>
<sequence length="69" mass="7880">LVVDIRRTDFENSFIKGAINLPARSFNPTLQSLMPILTRYSLGVYHYSNCKPTGYGPRAAAWYQDKLDK</sequence>
<dbReference type="Gene3D" id="3.40.250.10">
    <property type="entry name" value="Rhodanese-like domain"/>
    <property type="match status" value="1"/>
</dbReference>
<protein>
    <recommendedName>
        <fullName evidence="3">Rhodanese domain-containing protein</fullName>
    </recommendedName>
</protein>
<dbReference type="SUPFAM" id="SSF52821">
    <property type="entry name" value="Rhodanese/Cell cycle control phosphatase"/>
    <property type="match status" value="1"/>
</dbReference>
<evidence type="ECO:0008006" key="3">
    <source>
        <dbReference type="Google" id="ProtNLM"/>
    </source>
</evidence>
<keyword evidence="2" id="KW-1185">Reference proteome</keyword>
<organism evidence="1 2">
    <name type="scientific">Armillaria gallica</name>
    <name type="common">Bulbous honey fungus</name>
    <name type="synonym">Armillaria bulbosa</name>
    <dbReference type="NCBI Taxonomy" id="47427"/>
    <lineage>
        <taxon>Eukaryota</taxon>
        <taxon>Fungi</taxon>
        <taxon>Dikarya</taxon>
        <taxon>Basidiomycota</taxon>
        <taxon>Agaricomycotina</taxon>
        <taxon>Agaricomycetes</taxon>
        <taxon>Agaricomycetidae</taxon>
        <taxon>Agaricales</taxon>
        <taxon>Marasmiineae</taxon>
        <taxon>Physalacriaceae</taxon>
        <taxon>Armillaria</taxon>
    </lineage>
</organism>